<keyword evidence="2 6" id="KW-0853">WD repeat</keyword>
<feature type="repeat" description="WD" evidence="6">
    <location>
        <begin position="249"/>
        <end position="290"/>
    </location>
</feature>
<dbReference type="AlphaFoldDB" id="A0AAD4MS32"/>
<accession>A0AAD4MS32</accession>
<dbReference type="SMART" id="SM00320">
    <property type="entry name" value="WD40"/>
    <property type="match status" value="6"/>
</dbReference>
<evidence type="ECO:0000256" key="6">
    <source>
        <dbReference type="PROSITE-ProRule" id="PRU00221"/>
    </source>
</evidence>
<dbReference type="InterPro" id="IPR051243">
    <property type="entry name" value="PcG_WD-repeat"/>
</dbReference>
<evidence type="ECO:0000256" key="3">
    <source>
        <dbReference type="ARBA" id="ARBA00022737"/>
    </source>
</evidence>
<dbReference type="Pfam" id="PF00400">
    <property type="entry name" value="WD40"/>
    <property type="match status" value="2"/>
</dbReference>
<evidence type="ECO:0000256" key="2">
    <source>
        <dbReference type="ARBA" id="ARBA00022574"/>
    </source>
</evidence>
<proteinExistence type="inferred from homology"/>
<comment type="similarity">
    <text evidence="1">Belongs to the WD repeat ESC family.</text>
</comment>
<dbReference type="InterPro" id="IPR001680">
    <property type="entry name" value="WD40_rpt"/>
</dbReference>
<keyword evidence="5" id="KW-0804">Transcription</keyword>
<dbReference type="EMBL" id="JAKKPZ010000072">
    <property type="protein sequence ID" value="KAI1704105.1"/>
    <property type="molecule type" value="Genomic_DNA"/>
</dbReference>
<comment type="caution">
    <text evidence="8">The sequence shown here is derived from an EMBL/GenBank/DDBJ whole genome shotgun (WGS) entry which is preliminary data.</text>
</comment>
<name>A0AAD4MS32_9BILA</name>
<feature type="region of interest" description="Disordered" evidence="7">
    <location>
        <begin position="1"/>
        <end position="80"/>
    </location>
</feature>
<evidence type="ECO:0000256" key="7">
    <source>
        <dbReference type="SAM" id="MobiDB-lite"/>
    </source>
</evidence>
<gene>
    <name evidence="8" type="ORF">DdX_14468</name>
</gene>
<organism evidence="8 9">
    <name type="scientific">Ditylenchus destructor</name>
    <dbReference type="NCBI Taxonomy" id="166010"/>
    <lineage>
        <taxon>Eukaryota</taxon>
        <taxon>Metazoa</taxon>
        <taxon>Ecdysozoa</taxon>
        <taxon>Nematoda</taxon>
        <taxon>Chromadorea</taxon>
        <taxon>Rhabditida</taxon>
        <taxon>Tylenchina</taxon>
        <taxon>Tylenchomorpha</taxon>
        <taxon>Sphaerularioidea</taxon>
        <taxon>Anguinidae</taxon>
        <taxon>Anguininae</taxon>
        <taxon>Ditylenchus</taxon>
    </lineage>
</organism>
<evidence type="ECO:0000313" key="9">
    <source>
        <dbReference type="Proteomes" id="UP001201812"/>
    </source>
</evidence>
<evidence type="ECO:0000256" key="5">
    <source>
        <dbReference type="ARBA" id="ARBA00023163"/>
    </source>
</evidence>
<dbReference type="InterPro" id="IPR019775">
    <property type="entry name" value="WD40_repeat_CS"/>
</dbReference>
<reference evidence="8" key="1">
    <citation type="submission" date="2022-01" db="EMBL/GenBank/DDBJ databases">
        <title>Genome Sequence Resource for Two Populations of Ditylenchus destructor, the Migratory Endoparasitic Phytonematode.</title>
        <authorList>
            <person name="Zhang H."/>
            <person name="Lin R."/>
            <person name="Xie B."/>
        </authorList>
    </citation>
    <scope>NUCLEOTIDE SEQUENCE</scope>
    <source>
        <strain evidence="8">BazhouSP</strain>
    </source>
</reference>
<feature type="compositionally biased region" description="Polar residues" evidence="7">
    <location>
        <begin position="33"/>
        <end position="51"/>
    </location>
</feature>
<feature type="repeat" description="WD" evidence="6">
    <location>
        <begin position="203"/>
        <end position="245"/>
    </location>
</feature>
<dbReference type="PROSITE" id="PS50294">
    <property type="entry name" value="WD_REPEATS_REGION"/>
    <property type="match status" value="2"/>
</dbReference>
<keyword evidence="3" id="KW-0677">Repeat</keyword>
<protein>
    <submittedName>
        <fullName evidence="8">Polycomb protein EED</fullName>
    </submittedName>
</protein>
<keyword evidence="4" id="KW-0805">Transcription regulation</keyword>
<keyword evidence="9" id="KW-1185">Reference proteome</keyword>
<dbReference type="PROSITE" id="PS00678">
    <property type="entry name" value="WD_REPEATS_1"/>
    <property type="match status" value="1"/>
</dbReference>
<evidence type="ECO:0000256" key="4">
    <source>
        <dbReference type="ARBA" id="ARBA00023015"/>
    </source>
</evidence>
<dbReference type="PANTHER" id="PTHR10253">
    <property type="entry name" value="POLYCOMB PROTEIN"/>
    <property type="match status" value="1"/>
</dbReference>
<dbReference type="Proteomes" id="UP001201812">
    <property type="component" value="Unassembled WGS sequence"/>
</dbReference>
<sequence length="470" mass="51903">MPIEHISLRPNSAPAADHSSSSEISDECDGGAASSTSATTVMVAGTSTNSAALAKRRRDRKKRVKRKSGGFGGSGSSGSKQCVRIQASGAHKNYSPFVHVGTFYENHKSTVYSASFNPYIEEGSTNYFATVGKNKISIYCCPDQGPGVKLLRQFEDTDGKEECFYSCTWAYNTDMCQYVIATGGQRGIIRVLSPFNGKMFCSLAGHGDSINELRTSPRNSMIIASASKDFTARLWNVRHSECLAILGGIQGHRDQVISLDFDLNAEYLVTASMDHAVCLWHIGRGTEVHKRVAQSMIKPDPTMVKSKPVEVHFPLGASRDLHSNYVDCVRMMGHFIISKSSENCIMLWKFGSLKEGMCGQGTKKCSESFVSQTSQLDMPNTTMWFIKLDIDPLRRFLACGSQIGEIRIWRLDKGRIPSRNCDYLIPAKDVKAAIRQVVFSPCGKHMITVDDLARICRYDLSPFDENSSSQ</sequence>
<evidence type="ECO:0000256" key="1">
    <source>
        <dbReference type="ARBA" id="ARBA00008075"/>
    </source>
</evidence>
<dbReference type="PROSITE" id="PS50082">
    <property type="entry name" value="WD_REPEATS_2"/>
    <property type="match status" value="2"/>
</dbReference>
<dbReference type="Gene3D" id="2.130.10.10">
    <property type="entry name" value="YVTN repeat-like/Quinoprotein amine dehydrogenase"/>
    <property type="match status" value="1"/>
</dbReference>
<dbReference type="InterPro" id="IPR015943">
    <property type="entry name" value="WD40/YVTN_repeat-like_dom_sf"/>
</dbReference>
<dbReference type="SUPFAM" id="SSF50978">
    <property type="entry name" value="WD40 repeat-like"/>
    <property type="match status" value="1"/>
</dbReference>
<dbReference type="InterPro" id="IPR036322">
    <property type="entry name" value="WD40_repeat_dom_sf"/>
</dbReference>
<feature type="compositionally biased region" description="Basic residues" evidence="7">
    <location>
        <begin position="54"/>
        <end position="68"/>
    </location>
</feature>
<evidence type="ECO:0000313" key="8">
    <source>
        <dbReference type="EMBL" id="KAI1704105.1"/>
    </source>
</evidence>